<dbReference type="AlphaFoldDB" id="A0A1K0FVT0"/>
<evidence type="ECO:0000256" key="5">
    <source>
        <dbReference type="ARBA" id="ARBA00022801"/>
    </source>
</evidence>
<evidence type="ECO:0000313" key="13">
    <source>
        <dbReference type="Proteomes" id="UP000658997"/>
    </source>
</evidence>
<organism evidence="10 12">
    <name type="scientific">Ustilago bromivora</name>
    <dbReference type="NCBI Taxonomy" id="307758"/>
    <lineage>
        <taxon>Eukaryota</taxon>
        <taxon>Fungi</taxon>
        <taxon>Dikarya</taxon>
        <taxon>Basidiomycota</taxon>
        <taxon>Ustilaginomycotina</taxon>
        <taxon>Ustilaginomycetes</taxon>
        <taxon>Ustilaginales</taxon>
        <taxon>Ustilaginaceae</taxon>
        <taxon>Ustilago</taxon>
    </lineage>
</organism>
<dbReference type="Proteomes" id="UP000658997">
    <property type="component" value="Unassembled WGS sequence"/>
</dbReference>
<dbReference type="Pfam" id="PF09764">
    <property type="entry name" value="Nt_Gln_amidase"/>
    <property type="match status" value="1"/>
</dbReference>
<reference evidence="10" key="2">
    <citation type="submission" date="2016-04" db="EMBL/GenBank/DDBJ databases">
        <authorList>
            <person name="Evans L.H."/>
            <person name="Alamgir A."/>
            <person name="Owens N."/>
            <person name="Weber N.D."/>
            <person name="Virtaneva K."/>
            <person name="Barbian K."/>
            <person name="Babar A."/>
            <person name="Rosenke K."/>
        </authorList>
    </citation>
    <scope>NUCLEOTIDE SEQUENCE</scope>
    <source>
        <strain evidence="10">UB2112</strain>
    </source>
</reference>
<dbReference type="GO" id="GO:0008418">
    <property type="term" value="F:protein-N-terminal asparagine amidohydrolase activity"/>
    <property type="evidence" value="ECO:0007669"/>
    <property type="project" value="InterPro"/>
</dbReference>
<dbReference type="GO" id="GO:0070773">
    <property type="term" value="F:protein-N-terminal glutamine amidohydrolase activity"/>
    <property type="evidence" value="ECO:0007669"/>
    <property type="project" value="UniProtKB-EC"/>
</dbReference>
<dbReference type="GO" id="GO:0005829">
    <property type="term" value="C:cytosol"/>
    <property type="evidence" value="ECO:0007669"/>
    <property type="project" value="TreeGrafter"/>
</dbReference>
<dbReference type="EMBL" id="ULHB01000198">
    <property type="protein sequence ID" value="SYW85126.1"/>
    <property type="molecule type" value="Genomic_DNA"/>
</dbReference>
<dbReference type="InterPro" id="IPR023128">
    <property type="entry name" value="Prot_N_Gln_amidohydro_ab_roll"/>
</dbReference>
<feature type="compositionally biased region" description="Pro residues" evidence="8">
    <location>
        <begin position="439"/>
        <end position="451"/>
    </location>
</feature>
<evidence type="ECO:0000256" key="3">
    <source>
        <dbReference type="ARBA" id="ARBA00012718"/>
    </source>
</evidence>
<evidence type="ECO:0000256" key="1">
    <source>
        <dbReference type="ARBA" id="ARBA00008985"/>
    </source>
</evidence>
<evidence type="ECO:0000256" key="2">
    <source>
        <dbReference type="ARBA" id="ARBA00011245"/>
    </source>
</evidence>
<dbReference type="EMBL" id="LT558117">
    <property type="protein sequence ID" value="SAM63009.1"/>
    <property type="molecule type" value="Genomic_DNA"/>
</dbReference>
<dbReference type="GO" id="GO:0005634">
    <property type="term" value="C:nucleus"/>
    <property type="evidence" value="ECO:0007669"/>
    <property type="project" value="TreeGrafter"/>
</dbReference>
<evidence type="ECO:0000256" key="7">
    <source>
        <dbReference type="ARBA" id="ARBA00048768"/>
    </source>
</evidence>
<keyword evidence="13" id="KW-1185">Reference proteome</keyword>
<protein>
    <recommendedName>
        <fullName evidence="4">Protein N-terminal glutamine amidohydrolase</fullName>
        <ecNumber evidence="3">3.5.1.122</ecNumber>
    </recommendedName>
    <alternativeName>
        <fullName evidence="6">Protein NH2-terminal glutamine deamidase</fullName>
    </alternativeName>
</protein>
<feature type="compositionally biased region" description="Basic and acidic residues" evidence="8">
    <location>
        <begin position="399"/>
        <end position="417"/>
    </location>
</feature>
<reference evidence="12" key="1">
    <citation type="submission" date="2016-04" db="EMBL/GenBank/DDBJ databases">
        <authorList>
            <person name="Guldener U."/>
            <person name="Guldener U."/>
        </authorList>
    </citation>
    <scope>NUCLEOTIDE SEQUENCE [LARGE SCALE GENOMIC DNA]</scope>
    <source>
        <strain evidence="12">UB2112</strain>
    </source>
</reference>
<gene>
    <name evidence="11" type="ORF">UBRO2_05697</name>
    <name evidence="10" type="ORF">UBRO_03751</name>
</gene>
<evidence type="ECO:0000313" key="10">
    <source>
        <dbReference type="EMBL" id="SAM63009.1"/>
    </source>
</evidence>
<dbReference type="InterPro" id="IPR039733">
    <property type="entry name" value="NTAQ1"/>
</dbReference>
<comment type="similarity">
    <text evidence="1">Belongs to the NTAQ1 family.</text>
</comment>
<feature type="domain" description="Protein N-terminal glutamine amidohydrolase alpha beta roll" evidence="9">
    <location>
        <begin position="99"/>
        <end position="357"/>
    </location>
</feature>
<dbReference type="PANTHER" id="PTHR13035:SF0">
    <property type="entry name" value="PROTEIN N-TERMINAL GLUTAMINE AMIDOHYDROLASE"/>
    <property type="match status" value="1"/>
</dbReference>
<dbReference type="Gene3D" id="3.10.620.10">
    <property type="entry name" value="Protein N-terminal glutamine amidohydrolase, alpha beta roll"/>
    <property type="match status" value="2"/>
</dbReference>
<dbReference type="EC" id="3.5.1.122" evidence="3"/>
<evidence type="ECO:0000256" key="4">
    <source>
        <dbReference type="ARBA" id="ARBA00021247"/>
    </source>
</evidence>
<comment type="subunit">
    <text evidence="2">Monomer.</text>
</comment>
<feature type="region of interest" description="Disordered" evidence="8">
    <location>
        <begin position="387"/>
        <end position="451"/>
    </location>
</feature>
<comment type="catalytic activity">
    <reaction evidence="7">
        <text>N-terminal L-glutaminyl-[protein] + H2O = N-terminal L-glutamyl-[protein] + NH4(+)</text>
        <dbReference type="Rhea" id="RHEA:50680"/>
        <dbReference type="Rhea" id="RHEA-COMP:12668"/>
        <dbReference type="Rhea" id="RHEA-COMP:12777"/>
        <dbReference type="ChEBI" id="CHEBI:15377"/>
        <dbReference type="ChEBI" id="CHEBI:28938"/>
        <dbReference type="ChEBI" id="CHEBI:64721"/>
        <dbReference type="ChEBI" id="CHEBI:64722"/>
        <dbReference type="EC" id="3.5.1.122"/>
    </reaction>
</comment>
<dbReference type="InterPro" id="IPR037132">
    <property type="entry name" value="N_Gln_amidohydro_ab_roll_sf"/>
</dbReference>
<evidence type="ECO:0000313" key="12">
    <source>
        <dbReference type="Proteomes" id="UP000179920"/>
    </source>
</evidence>
<feature type="region of interest" description="Disordered" evidence="8">
    <location>
        <begin position="1"/>
        <end position="58"/>
    </location>
</feature>
<dbReference type="OrthoDB" id="191192at2759"/>
<dbReference type="PANTHER" id="PTHR13035">
    <property type="entry name" value="PROTEIN N-TERMINAL GLUTAMINE AMIDOHYDROLASE"/>
    <property type="match status" value="1"/>
</dbReference>
<dbReference type="Proteomes" id="UP000179920">
    <property type="component" value="Chromosome I"/>
</dbReference>
<feature type="compositionally biased region" description="Polar residues" evidence="8">
    <location>
        <begin position="12"/>
        <end position="21"/>
    </location>
</feature>
<evidence type="ECO:0000259" key="9">
    <source>
        <dbReference type="Pfam" id="PF09764"/>
    </source>
</evidence>
<evidence type="ECO:0000313" key="11">
    <source>
        <dbReference type="EMBL" id="SYW85126.1"/>
    </source>
</evidence>
<keyword evidence="5" id="KW-0378">Hydrolase</keyword>
<name>A0A1K0FVT0_9BASI</name>
<sequence>MTTNAFHEPTSARCSSSSNLTPKLKRRKSLTQSIRARLSPTDSRDSAEPPVPSVPASYCTRDRPFPISHPAAKDAISAEDLNAAWSTITPPPFPDPLQYASCYCEENIYLLVQQLSAHFVKVNRAAVNIALTQSKRERKSRGPSPTPTPTLFVPVWDLEPTFISNSNKSVLLYQQKASKLPNAGWPVIWDYHVVALATCHLIPITHLCLDSSGQLSTPACFKMSRLEWGRSWVYDPDSRLSQPTGTQQLTVVPWEMYKEQTFRPDAIQMGRIPEHFQPMFRTVAASEYSSWFASDRSHMRDNEGGWNATPPPWACIVGERARKEGIRNNLMQRWVEMEMAVGDADRFGRVWDVANLLSLVTVPVAEGGLGGTITGGGEKKVGLVVPQAKPSTVNTVRSGEGENSKAEREEPKGEGQRGGRIASPLFPAYLHASQSHRSQPPPPPASPSHRS</sequence>
<evidence type="ECO:0000256" key="6">
    <source>
        <dbReference type="ARBA" id="ARBA00029677"/>
    </source>
</evidence>
<accession>A0A1K0FVT0</accession>
<reference evidence="11" key="3">
    <citation type="submission" date="2018-08" db="EMBL/GenBank/DDBJ databases">
        <authorList>
            <person name="Guldener U."/>
        </authorList>
    </citation>
    <scope>NUCLEOTIDE SEQUENCE</scope>
    <source>
        <strain evidence="11">UB2</strain>
    </source>
</reference>
<proteinExistence type="inferred from homology"/>
<evidence type="ECO:0000256" key="8">
    <source>
        <dbReference type="SAM" id="MobiDB-lite"/>
    </source>
</evidence>